<comment type="caution">
    <text evidence="1">The sequence shown here is derived from an EMBL/GenBank/DDBJ whole genome shotgun (WGS) entry which is preliminary data.</text>
</comment>
<dbReference type="AlphaFoldDB" id="A0A8J4Y7W7"/>
<evidence type="ECO:0000313" key="1">
    <source>
        <dbReference type="EMBL" id="KAG0722322.1"/>
    </source>
</evidence>
<dbReference type="EMBL" id="JACEEZ010009749">
    <property type="protein sequence ID" value="KAG0722322.1"/>
    <property type="molecule type" value="Genomic_DNA"/>
</dbReference>
<gene>
    <name evidence="1" type="primary">DDB1_2</name>
    <name evidence="1" type="ORF">GWK47_044668</name>
</gene>
<name>A0A8J4Y7W7_CHIOP</name>
<evidence type="ECO:0000313" key="2">
    <source>
        <dbReference type="Proteomes" id="UP000770661"/>
    </source>
</evidence>
<keyword evidence="2" id="KW-1185">Reference proteome</keyword>
<sequence length="197" mass="21540">MLAVGWLLLVNGEKDCGVWVRAAAFVRVINATGSLSANVKGTGRLSAESKVVAVSLHFSTFLKNLPSLVMVAAAFSTLPQTIEHFLLQCPRFHSQRVVLQFQLLALNVTTFDLPTLLAAASVFSSPQHLVILPFTERKTDRCEGFIDGDLIESFLDLTPDKMKEVAQGLMINDGSGMKTEATPDDLIKTVEELTRIH</sequence>
<accession>A0A8J4Y7W7</accession>
<protein>
    <submittedName>
        <fullName evidence="1">DNA damage-binding protein 1</fullName>
    </submittedName>
</protein>
<dbReference type="Proteomes" id="UP000770661">
    <property type="component" value="Unassembled WGS sequence"/>
</dbReference>
<reference evidence="1" key="1">
    <citation type="submission" date="2020-07" db="EMBL/GenBank/DDBJ databases">
        <title>The High-quality genome of the commercially important snow crab, Chionoecetes opilio.</title>
        <authorList>
            <person name="Jeong J.-H."/>
            <person name="Ryu S."/>
        </authorList>
    </citation>
    <scope>NUCLEOTIDE SEQUENCE</scope>
    <source>
        <strain evidence="1">MADBK_172401_WGS</strain>
        <tissue evidence="1">Digestive gland</tissue>
    </source>
</reference>
<proteinExistence type="predicted"/>
<organism evidence="1 2">
    <name type="scientific">Chionoecetes opilio</name>
    <name type="common">Atlantic snow crab</name>
    <name type="synonym">Cancer opilio</name>
    <dbReference type="NCBI Taxonomy" id="41210"/>
    <lineage>
        <taxon>Eukaryota</taxon>
        <taxon>Metazoa</taxon>
        <taxon>Ecdysozoa</taxon>
        <taxon>Arthropoda</taxon>
        <taxon>Crustacea</taxon>
        <taxon>Multicrustacea</taxon>
        <taxon>Malacostraca</taxon>
        <taxon>Eumalacostraca</taxon>
        <taxon>Eucarida</taxon>
        <taxon>Decapoda</taxon>
        <taxon>Pleocyemata</taxon>
        <taxon>Brachyura</taxon>
        <taxon>Eubrachyura</taxon>
        <taxon>Majoidea</taxon>
        <taxon>Majidae</taxon>
        <taxon>Chionoecetes</taxon>
    </lineage>
</organism>
<dbReference type="OrthoDB" id="6537834at2759"/>
<dbReference type="Gene3D" id="1.10.150.910">
    <property type="match status" value="1"/>
</dbReference>